<keyword evidence="1" id="KW-0732">Signal</keyword>
<evidence type="ECO:0000313" key="2">
    <source>
        <dbReference type="EMBL" id="SNX36154.1"/>
    </source>
</evidence>
<reference evidence="2" key="1">
    <citation type="submission" date="2017-05" db="EMBL/GenBank/DDBJ databases">
        <authorList>
            <person name="Song R."/>
            <person name="Chenine A.L."/>
            <person name="Ruprecht R.M."/>
        </authorList>
    </citation>
    <scope>NUCLEOTIDE SEQUENCE</scope>
</reference>
<name>A0A2D0PCK9_ERECI</name>
<dbReference type="AlphaFoldDB" id="A0A2D0PCK9"/>
<organism evidence="2">
    <name type="scientific">Eresus cinnaberinus</name>
    <name type="common">Ladybird spider</name>
    <name type="synonym">Eresus kollari</name>
    <dbReference type="NCBI Taxonomy" id="175337"/>
    <lineage>
        <taxon>Eukaryota</taxon>
        <taxon>Metazoa</taxon>
        <taxon>Ecdysozoa</taxon>
        <taxon>Arthropoda</taxon>
        <taxon>Chelicerata</taxon>
        <taxon>Arachnida</taxon>
        <taxon>Araneae</taxon>
        <taxon>Araneomorphae</taxon>
        <taxon>Entelegynae</taxon>
        <taxon>Eresoidea</taxon>
        <taxon>Eresidae</taxon>
        <taxon>Eresus</taxon>
    </lineage>
</organism>
<accession>A0A2D0PCK9</accession>
<reference evidence="2" key="2">
    <citation type="submission" date="2017-10" db="EMBL/GenBank/DDBJ databases">
        <title>Unravelling the molecular evolution of spider venoms.</title>
        <authorList>
            <person name="Pineda S."/>
        </authorList>
    </citation>
    <scope>NUCLEOTIDE SEQUENCE</scope>
</reference>
<feature type="signal peptide" evidence="1">
    <location>
        <begin position="1"/>
        <end position="18"/>
    </location>
</feature>
<sequence length="82" mass="8906">MNTFWVLIVVSALAVVSCDDGTKRPGTSSCAEEVTNVRITAKIPCCNLCEWHKDRTKGRLPTTSVKNVSMVAGPNCCGFSNW</sequence>
<proteinExistence type="predicted"/>
<protein>
    <submittedName>
        <fullName evidence="2">U31-Eretoxin-Ek1o_1</fullName>
    </submittedName>
</protein>
<evidence type="ECO:0000256" key="1">
    <source>
        <dbReference type="SAM" id="SignalP"/>
    </source>
</evidence>
<feature type="chain" id="PRO_5012835992" evidence="1">
    <location>
        <begin position="19"/>
        <end position="82"/>
    </location>
</feature>
<dbReference type="EMBL" id="HAHE01000410">
    <property type="protein sequence ID" value="SNX36154.1"/>
    <property type="molecule type" value="Transcribed_RNA"/>
</dbReference>